<keyword evidence="3" id="KW-1185">Reference proteome</keyword>
<name>A0A183SFB1_SCHSO</name>
<feature type="compositionally biased region" description="Low complexity" evidence="1">
    <location>
        <begin position="55"/>
        <end position="82"/>
    </location>
</feature>
<accession>A0A183SFB1</accession>
<feature type="compositionally biased region" description="Pro residues" evidence="1">
    <location>
        <begin position="83"/>
        <end position="99"/>
    </location>
</feature>
<protein>
    <submittedName>
        <fullName evidence="2 4">Uncharacterized protein</fullName>
    </submittedName>
</protein>
<reference evidence="4" key="1">
    <citation type="submission" date="2016-06" db="UniProtKB">
        <authorList>
            <consortium name="WormBaseParasite"/>
        </authorList>
    </citation>
    <scope>IDENTIFICATION</scope>
</reference>
<dbReference type="WBParaSite" id="SSLN_0000300901-mRNA-1">
    <property type="protein sequence ID" value="SSLN_0000300901-mRNA-1"/>
    <property type="gene ID" value="SSLN_0000300901"/>
</dbReference>
<evidence type="ECO:0000313" key="2">
    <source>
        <dbReference type="EMBL" id="VDL89294.1"/>
    </source>
</evidence>
<proteinExistence type="predicted"/>
<dbReference type="EMBL" id="UYSU01032373">
    <property type="protein sequence ID" value="VDL89294.1"/>
    <property type="molecule type" value="Genomic_DNA"/>
</dbReference>
<feature type="region of interest" description="Disordered" evidence="1">
    <location>
        <begin position="1"/>
        <end position="140"/>
    </location>
</feature>
<gene>
    <name evidence="2" type="ORF">SSLN_LOCUS2909</name>
</gene>
<organism evidence="4">
    <name type="scientific">Schistocephalus solidus</name>
    <name type="common">Tapeworm</name>
    <dbReference type="NCBI Taxonomy" id="70667"/>
    <lineage>
        <taxon>Eukaryota</taxon>
        <taxon>Metazoa</taxon>
        <taxon>Spiralia</taxon>
        <taxon>Lophotrochozoa</taxon>
        <taxon>Platyhelminthes</taxon>
        <taxon>Cestoda</taxon>
        <taxon>Eucestoda</taxon>
        <taxon>Diphyllobothriidea</taxon>
        <taxon>Diphyllobothriidae</taxon>
        <taxon>Schistocephalus</taxon>
    </lineage>
</organism>
<evidence type="ECO:0000313" key="4">
    <source>
        <dbReference type="WBParaSite" id="SSLN_0000300901-mRNA-1"/>
    </source>
</evidence>
<dbReference type="AlphaFoldDB" id="A0A183SFB1"/>
<feature type="compositionally biased region" description="Low complexity" evidence="1">
    <location>
        <begin position="100"/>
        <end position="117"/>
    </location>
</feature>
<sequence>MRPSRSPLLRPNERLASQKHRGSSPPMSKPSQRAHAVNAPSARIGLIRPLRNQCNNNPTTSNSATPASDPTATTPTTDNNIDAPPPPITDTILPPPLPAPITATNTTCPTPTTSVATSDYLPPAISNTTAAPVPAMGTRY</sequence>
<evidence type="ECO:0000256" key="1">
    <source>
        <dbReference type="SAM" id="MobiDB-lite"/>
    </source>
</evidence>
<evidence type="ECO:0000313" key="3">
    <source>
        <dbReference type="Proteomes" id="UP000275846"/>
    </source>
</evidence>
<dbReference type="Proteomes" id="UP000275846">
    <property type="component" value="Unassembled WGS sequence"/>
</dbReference>
<reference evidence="2 3" key="2">
    <citation type="submission" date="2018-11" db="EMBL/GenBank/DDBJ databases">
        <authorList>
            <consortium name="Pathogen Informatics"/>
        </authorList>
    </citation>
    <scope>NUCLEOTIDE SEQUENCE [LARGE SCALE GENOMIC DNA]</scope>
    <source>
        <strain evidence="2 3">NST_G2</strain>
    </source>
</reference>